<dbReference type="GO" id="GO:0016020">
    <property type="term" value="C:membrane"/>
    <property type="evidence" value="ECO:0007669"/>
    <property type="project" value="InterPro"/>
</dbReference>
<feature type="signal peptide" evidence="2">
    <location>
        <begin position="1"/>
        <end position="22"/>
    </location>
</feature>
<dbReference type="RefSeq" id="WP_127802371.1">
    <property type="nucleotide sequence ID" value="NZ_SACY01000001.1"/>
</dbReference>
<sequence>MKNFKYFFGLFFYLLFLQNAKAQVWNSYQPILDSKVIDSLAQVEQGGPTNWMIDPGIIQARLKQMNNQIPLDYNFQTHQFVEYFAFKKSEFTQRMLEKRDLYFPLYEKYLKQYNLPDELKYLSLIESGLDPRALSNKGAGGLWQFMPYTATKDFGLRVDPLIDERFDPERATEAACKYMRRLYSIFGDWHLVLAAYNTGMGNVKRAIRNCKGDTFWDIYNCLPKQTRAYVPQFIAITYMMNYNWDYAIHPEKENYFIPSDTLIVSGYKNLATFTQLSGFGLDTLKHLNPQILTNFLPQNSKNYVLRIPKFKSEFIKANRQAILDSASSDGKGLATSLTKVLHFEKVRYKVKKGENIYEVARKFDISLFDLKRINHIRRNKVRKGQLIWVLEKNWITVEELAKNDSIKKSSELISQYVAPKSSKKKVKFHKVKPGDTLSDIVAKYDGLTMKKLKQLNRLRTLVIKPGMKLRIS</sequence>
<dbReference type="Pfam" id="PF01476">
    <property type="entry name" value="LysM"/>
    <property type="match status" value="2"/>
</dbReference>
<gene>
    <name evidence="4" type="ORF">EOJ36_02150</name>
</gene>
<dbReference type="CDD" id="cd16894">
    <property type="entry name" value="MltD-like"/>
    <property type="match status" value="1"/>
</dbReference>
<dbReference type="InterPro" id="IPR018392">
    <property type="entry name" value="LysM"/>
</dbReference>
<dbReference type="SUPFAM" id="SSF54106">
    <property type="entry name" value="LysM domain"/>
    <property type="match status" value="2"/>
</dbReference>
<dbReference type="InterPro" id="IPR000189">
    <property type="entry name" value="Transglyc_AS"/>
</dbReference>
<evidence type="ECO:0000259" key="3">
    <source>
        <dbReference type="PROSITE" id="PS51782"/>
    </source>
</evidence>
<protein>
    <submittedName>
        <fullName evidence="4">LysM peptidoglycan-binding domain-containing protein</fullName>
    </submittedName>
</protein>
<dbReference type="InterPro" id="IPR023346">
    <property type="entry name" value="Lysozyme-like_dom_sf"/>
</dbReference>
<dbReference type="Proteomes" id="UP000282832">
    <property type="component" value="Unassembled WGS sequence"/>
</dbReference>
<dbReference type="GO" id="GO:0008933">
    <property type="term" value="F:peptidoglycan lytic transglycosylase activity"/>
    <property type="evidence" value="ECO:0007669"/>
    <property type="project" value="InterPro"/>
</dbReference>
<feature type="domain" description="LysM" evidence="3">
    <location>
        <begin position="427"/>
        <end position="471"/>
    </location>
</feature>
<reference evidence="4 5" key="1">
    <citation type="submission" date="2019-01" db="EMBL/GenBank/DDBJ databases">
        <authorList>
            <person name="Chen W.-M."/>
        </authorList>
    </citation>
    <scope>NUCLEOTIDE SEQUENCE [LARGE SCALE GENOMIC DNA]</scope>
    <source>
        <strain evidence="4 5">FSY-15</strain>
    </source>
</reference>
<dbReference type="InterPro" id="IPR036779">
    <property type="entry name" value="LysM_dom_sf"/>
</dbReference>
<proteinExistence type="inferred from homology"/>
<evidence type="ECO:0000256" key="2">
    <source>
        <dbReference type="SAM" id="SignalP"/>
    </source>
</evidence>
<feature type="chain" id="PRO_5019503303" evidence="2">
    <location>
        <begin position="23"/>
        <end position="472"/>
    </location>
</feature>
<dbReference type="Gene3D" id="1.10.530.10">
    <property type="match status" value="1"/>
</dbReference>
<organism evidence="4 5">
    <name type="scientific">Sandaracinomonas limnophila</name>
    <dbReference type="NCBI Taxonomy" id="1862386"/>
    <lineage>
        <taxon>Bacteria</taxon>
        <taxon>Pseudomonadati</taxon>
        <taxon>Bacteroidota</taxon>
        <taxon>Cytophagia</taxon>
        <taxon>Cytophagales</taxon>
        <taxon>Flectobacillaceae</taxon>
        <taxon>Sandaracinomonas</taxon>
    </lineage>
</organism>
<dbReference type="SUPFAM" id="SSF53955">
    <property type="entry name" value="Lysozyme-like"/>
    <property type="match status" value="1"/>
</dbReference>
<dbReference type="OrthoDB" id="9815002at2"/>
<keyword evidence="5" id="KW-1185">Reference proteome</keyword>
<dbReference type="CDD" id="cd00118">
    <property type="entry name" value="LysM"/>
    <property type="match status" value="1"/>
</dbReference>
<dbReference type="GO" id="GO:0000270">
    <property type="term" value="P:peptidoglycan metabolic process"/>
    <property type="evidence" value="ECO:0007669"/>
    <property type="project" value="InterPro"/>
</dbReference>
<dbReference type="EMBL" id="SACY01000001">
    <property type="protein sequence ID" value="RVU26820.1"/>
    <property type="molecule type" value="Genomic_DNA"/>
</dbReference>
<dbReference type="InterPro" id="IPR008258">
    <property type="entry name" value="Transglycosylase_SLT_dom_1"/>
</dbReference>
<comment type="caution">
    <text evidence="4">The sequence shown here is derived from an EMBL/GenBank/DDBJ whole genome shotgun (WGS) entry which is preliminary data.</text>
</comment>
<evidence type="ECO:0000313" key="5">
    <source>
        <dbReference type="Proteomes" id="UP000282832"/>
    </source>
</evidence>
<evidence type="ECO:0000313" key="4">
    <source>
        <dbReference type="EMBL" id="RVU26820.1"/>
    </source>
</evidence>
<evidence type="ECO:0000256" key="1">
    <source>
        <dbReference type="ARBA" id="ARBA00007734"/>
    </source>
</evidence>
<dbReference type="Gene3D" id="3.10.350.10">
    <property type="entry name" value="LysM domain"/>
    <property type="match status" value="2"/>
</dbReference>
<name>A0A437PX60_9BACT</name>
<accession>A0A437PX60</accession>
<dbReference type="PANTHER" id="PTHR37423:SF2">
    <property type="entry name" value="MEMBRANE-BOUND LYTIC MUREIN TRANSGLYCOSYLASE C"/>
    <property type="match status" value="1"/>
</dbReference>
<dbReference type="PROSITE" id="PS51782">
    <property type="entry name" value="LYSM"/>
    <property type="match status" value="2"/>
</dbReference>
<comment type="similarity">
    <text evidence="1">Belongs to the transglycosylase Slt family.</text>
</comment>
<dbReference type="SMART" id="SM00257">
    <property type="entry name" value="LysM"/>
    <property type="match status" value="2"/>
</dbReference>
<dbReference type="PANTHER" id="PTHR37423">
    <property type="entry name" value="SOLUBLE LYTIC MUREIN TRANSGLYCOSYLASE-RELATED"/>
    <property type="match status" value="1"/>
</dbReference>
<feature type="domain" description="LysM" evidence="3">
    <location>
        <begin position="346"/>
        <end position="389"/>
    </location>
</feature>
<dbReference type="PROSITE" id="PS00922">
    <property type="entry name" value="TRANSGLYCOSYLASE"/>
    <property type="match status" value="1"/>
</dbReference>
<keyword evidence="2" id="KW-0732">Signal</keyword>
<dbReference type="Pfam" id="PF01464">
    <property type="entry name" value="SLT"/>
    <property type="match status" value="1"/>
</dbReference>
<dbReference type="AlphaFoldDB" id="A0A437PX60"/>